<organism evidence="1 2">
    <name type="scientific">Stagnimonas aquatica</name>
    <dbReference type="NCBI Taxonomy" id="2689987"/>
    <lineage>
        <taxon>Bacteria</taxon>
        <taxon>Pseudomonadati</taxon>
        <taxon>Pseudomonadota</taxon>
        <taxon>Gammaproteobacteria</taxon>
        <taxon>Nevskiales</taxon>
        <taxon>Nevskiaceae</taxon>
        <taxon>Stagnimonas</taxon>
    </lineage>
</organism>
<dbReference type="PANTHER" id="PTHR39624:SF2">
    <property type="entry name" value="OSMC-LIKE PROTEIN"/>
    <property type="match status" value="1"/>
</dbReference>
<dbReference type="Gene3D" id="3.30.300.20">
    <property type="match status" value="1"/>
</dbReference>
<dbReference type="Pfam" id="PF02566">
    <property type="entry name" value="OsmC"/>
    <property type="match status" value="1"/>
</dbReference>
<sequence>MIRVSKAPQGKLAHQIEVRAHQFLTDVIAAQGGDDLGPDPHDLLDSALGACTALTVMMVARRKQMPLEDVQVSITHVEADGLYRLNRQIRFVGALSAEQRDYLLAIANKCPIHKALHGRFEVETVLAAA</sequence>
<dbReference type="InParanoid" id="A0A3N0VH87"/>
<reference evidence="1 2" key="1">
    <citation type="submission" date="2018-10" db="EMBL/GenBank/DDBJ databases">
        <authorList>
            <person name="Chen W.-M."/>
        </authorList>
    </citation>
    <scope>NUCLEOTIDE SEQUENCE [LARGE SCALE GENOMIC DNA]</scope>
    <source>
        <strain evidence="1 2">THS-13</strain>
    </source>
</reference>
<name>A0A3N0VH87_9GAMM</name>
<evidence type="ECO:0000313" key="2">
    <source>
        <dbReference type="Proteomes" id="UP000282106"/>
    </source>
</evidence>
<dbReference type="RefSeq" id="WP_123211094.1">
    <property type="nucleotide sequence ID" value="NZ_RJVO01000002.1"/>
</dbReference>
<dbReference type="InterPro" id="IPR036102">
    <property type="entry name" value="OsmC/Ohrsf"/>
</dbReference>
<dbReference type="PANTHER" id="PTHR39624">
    <property type="entry name" value="PROTEIN INVOLVED IN RIMO-MEDIATED BETA-METHYLTHIOLATION OF RIBOSOMAL PROTEIN S12 YCAO"/>
    <property type="match status" value="1"/>
</dbReference>
<keyword evidence="2" id="KW-1185">Reference proteome</keyword>
<protein>
    <submittedName>
        <fullName evidence="1">OsmC family peroxiredoxin</fullName>
    </submittedName>
</protein>
<dbReference type="AlphaFoldDB" id="A0A3N0VH87"/>
<dbReference type="EMBL" id="RJVO01000002">
    <property type="protein sequence ID" value="ROH92051.1"/>
    <property type="molecule type" value="Genomic_DNA"/>
</dbReference>
<dbReference type="InterPro" id="IPR015946">
    <property type="entry name" value="KH_dom-like_a/b"/>
</dbReference>
<gene>
    <name evidence="1" type="ORF">ED208_06685</name>
</gene>
<evidence type="ECO:0000313" key="1">
    <source>
        <dbReference type="EMBL" id="ROH92051.1"/>
    </source>
</evidence>
<dbReference type="InterPro" id="IPR003718">
    <property type="entry name" value="OsmC/Ohr_fam"/>
</dbReference>
<dbReference type="Proteomes" id="UP000282106">
    <property type="component" value="Unassembled WGS sequence"/>
</dbReference>
<proteinExistence type="predicted"/>
<comment type="caution">
    <text evidence="1">The sequence shown here is derived from an EMBL/GenBank/DDBJ whole genome shotgun (WGS) entry which is preliminary data.</text>
</comment>
<dbReference type="SUPFAM" id="SSF82784">
    <property type="entry name" value="OsmC-like"/>
    <property type="match status" value="1"/>
</dbReference>
<accession>A0A3N0VH87</accession>